<dbReference type="GO" id="GO:0030036">
    <property type="term" value="P:actin cytoskeleton organization"/>
    <property type="evidence" value="ECO:0007669"/>
    <property type="project" value="TreeGrafter"/>
</dbReference>
<dbReference type="HOGENOM" id="CLU_003767_0_0_1"/>
<organism evidence="9 10">
    <name type="scientific">Galerina marginata (strain CBS 339.88)</name>
    <dbReference type="NCBI Taxonomy" id="685588"/>
    <lineage>
        <taxon>Eukaryota</taxon>
        <taxon>Fungi</taxon>
        <taxon>Dikarya</taxon>
        <taxon>Basidiomycota</taxon>
        <taxon>Agaricomycotina</taxon>
        <taxon>Agaricomycetes</taxon>
        <taxon>Agaricomycetidae</taxon>
        <taxon>Agaricales</taxon>
        <taxon>Agaricineae</taxon>
        <taxon>Strophariaceae</taxon>
        <taxon>Galerina</taxon>
    </lineage>
</organism>
<feature type="compositionally biased region" description="Low complexity" evidence="7">
    <location>
        <begin position="422"/>
        <end position="442"/>
    </location>
</feature>
<proteinExistence type="predicted"/>
<dbReference type="PANTHER" id="PTHR24215">
    <property type="entry name" value="RHO-GTPASE-ACTIVATING PROTEIN LRG1"/>
    <property type="match status" value="1"/>
</dbReference>
<evidence type="ECO:0000256" key="5">
    <source>
        <dbReference type="ARBA" id="ARBA00023242"/>
    </source>
</evidence>
<protein>
    <recommendedName>
        <fullName evidence="8">LIM zinc-binding domain-containing protein</fullName>
    </recommendedName>
</protein>
<feature type="region of interest" description="Disordered" evidence="7">
    <location>
        <begin position="736"/>
        <end position="766"/>
    </location>
</feature>
<dbReference type="OrthoDB" id="1112565at2759"/>
<keyword evidence="10" id="KW-1185">Reference proteome</keyword>
<evidence type="ECO:0000313" key="10">
    <source>
        <dbReference type="Proteomes" id="UP000027222"/>
    </source>
</evidence>
<feature type="region of interest" description="Disordered" evidence="7">
    <location>
        <begin position="331"/>
        <end position="442"/>
    </location>
</feature>
<evidence type="ECO:0000256" key="2">
    <source>
        <dbReference type="ARBA" id="ARBA00022723"/>
    </source>
</evidence>
<keyword evidence="2 6" id="KW-0479">Metal-binding</keyword>
<dbReference type="AlphaFoldDB" id="A0A067TYQ3"/>
<evidence type="ECO:0000256" key="4">
    <source>
        <dbReference type="ARBA" id="ARBA00022833"/>
    </source>
</evidence>
<evidence type="ECO:0000313" key="9">
    <source>
        <dbReference type="EMBL" id="KDR85129.1"/>
    </source>
</evidence>
<gene>
    <name evidence="9" type="ORF">GALMADRAFT_324195</name>
</gene>
<dbReference type="PROSITE" id="PS50023">
    <property type="entry name" value="LIM_DOMAIN_2"/>
    <property type="match status" value="2"/>
</dbReference>
<evidence type="ECO:0000256" key="7">
    <source>
        <dbReference type="SAM" id="MobiDB-lite"/>
    </source>
</evidence>
<evidence type="ECO:0000259" key="8">
    <source>
        <dbReference type="PROSITE" id="PS50023"/>
    </source>
</evidence>
<feature type="compositionally biased region" description="Low complexity" evidence="7">
    <location>
        <begin position="271"/>
        <end position="281"/>
    </location>
</feature>
<keyword evidence="6" id="KW-0440">LIM domain</keyword>
<feature type="domain" description="LIM zinc-binding" evidence="8">
    <location>
        <begin position="196"/>
        <end position="260"/>
    </location>
</feature>
<feature type="compositionally biased region" description="Polar residues" evidence="7">
    <location>
        <begin position="353"/>
        <end position="402"/>
    </location>
</feature>
<evidence type="ECO:0000256" key="1">
    <source>
        <dbReference type="ARBA" id="ARBA00004123"/>
    </source>
</evidence>
<dbReference type="InterPro" id="IPR001781">
    <property type="entry name" value="Znf_LIM"/>
</dbReference>
<sequence length="796" mass="84254">MGFCRRCGDIVPGARCQCGGTSVAPVISWKYSSSSISNQDRWSKTYVSDSVGSASPAIEREQKPTKASLPTSNDPARRFPRPLSANPLKPFKHGVSDHITLVTSQSPRPPSPLKMSTTFSGDTENDILPSFLPHEPTLSKVYGSLLQPKDTLTLHSCACCSVIFPPDATIYPDPSPSNPNSFLCRPCFTISGGSKGSCPSCARPVLALKEEGGYIHSGGKYWHNRCYNCAGCFKNIGDTPMVDLLGRPSCVECFDNCLKRDPSTPKKDRTSNNNSPNISNPGGLNANYGKKSRENSPAIEELEQRLGLAKSRESSPAAVDVSRNLLKLDTSSHRHPSYSSSPQSKQQDVFGGTSPTNLHNSPIQRRLSSVNAAPPSKSLNSFGLGGSQTSNSPTRAGKSKSSPIEELSGLATSNITSKAKLGSPADSASSGSPGMSKSYNSHNSSISQAVATSFPGLPVTTMSICGRCARPILNPREGGQFISVPGADENAVPQVYHPECFKCAVCDKSLSDIKRGQLSFLKSDAGPCHTQCAPAELLVIRRSVGTKLHGSNSMAPPQFSFLSLKQPIEMPAPSTSSQRLITSPLYPSKAVFPRFGGQNACPGCQKSVSLMERGVVPGPQGTRWHASCLVCGGKKEPTRAVLLGRGREEKKKGEPGCGKKLDSAAKSDGEGGVWCRECLLLRGVGGSPQTSPARSPLHSFTSSPTKIAPQFTGSTTIARQFTGLGGSDTILRQLTGGGLSPTRSISPTKQLGMMGTGGGVARPRPKSVIGMRSTKSVDEGRGMYLVRQFTGATMNG</sequence>
<dbReference type="CDD" id="cd08368">
    <property type="entry name" value="LIM"/>
    <property type="match status" value="1"/>
</dbReference>
<dbReference type="GO" id="GO:0005737">
    <property type="term" value="C:cytoplasm"/>
    <property type="evidence" value="ECO:0007669"/>
    <property type="project" value="TreeGrafter"/>
</dbReference>
<dbReference type="Proteomes" id="UP000027222">
    <property type="component" value="Unassembled WGS sequence"/>
</dbReference>
<feature type="region of interest" description="Disordered" evidence="7">
    <location>
        <begin position="686"/>
        <end position="706"/>
    </location>
</feature>
<keyword evidence="3" id="KW-0677">Repeat</keyword>
<dbReference type="GO" id="GO:0046872">
    <property type="term" value="F:metal ion binding"/>
    <property type="evidence" value="ECO:0007669"/>
    <property type="project" value="UniProtKB-KW"/>
</dbReference>
<name>A0A067TYQ3_GALM3</name>
<accession>A0A067TYQ3</accession>
<dbReference type="Pfam" id="PF00412">
    <property type="entry name" value="LIM"/>
    <property type="match status" value="1"/>
</dbReference>
<feature type="compositionally biased region" description="Polar residues" evidence="7">
    <location>
        <begin position="687"/>
        <end position="706"/>
    </location>
</feature>
<dbReference type="EMBL" id="KL142367">
    <property type="protein sequence ID" value="KDR85129.1"/>
    <property type="molecule type" value="Genomic_DNA"/>
</dbReference>
<dbReference type="STRING" id="685588.A0A067TYQ3"/>
<dbReference type="GO" id="GO:0005634">
    <property type="term" value="C:nucleus"/>
    <property type="evidence" value="ECO:0007669"/>
    <property type="project" value="UniProtKB-SubCell"/>
</dbReference>
<dbReference type="PROSITE" id="PS00478">
    <property type="entry name" value="LIM_DOMAIN_1"/>
    <property type="match status" value="1"/>
</dbReference>
<keyword evidence="4 6" id="KW-0862">Zinc</keyword>
<keyword evidence="5" id="KW-0539">Nucleus</keyword>
<feature type="region of interest" description="Disordered" evidence="7">
    <location>
        <begin position="51"/>
        <end position="80"/>
    </location>
</feature>
<dbReference type="SMART" id="SM00132">
    <property type="entry name" value="LIM"/>
    <property type="match status" value="2"/>
</dbReference>
<evidence type="ECO:0000256" key="6">
    <source>
        <dbReference type="PROSITE-ProRule" id="PRU00125"/>
    </source>
</evidence>
<dbReference type="PANTHER" id="PTHR24215:SF10">
    <property type="entry name" value="RHO-GTPASE-ACTIVATING PROTEIN LRG1"/>
    <property type="match status" value="1"/>
</dbReference>
<evidence type="ECO:0000256" key="3">
    <source>
        <dbReference type="ARBA" id="ARBA00022737"/>
    </source>
</evidence>
<reference evidence="10" key="1">
    <citation type="journal article" date="2014" name="Proc. Natl. Acad. Sci. U.S.A.">
        <title>Extensive sampling of basidiomycete genomes demonstrates inadequacy of the white-rot/brown-rot paradigm for wood decay fungi.</title>
        <authorList>
            <person name="Riley R."/>
            <person name="Salamov A.A."/>
            <person name="Brown D.W."/>
            <person name="Nagy L.G."/>
            <person name="Floudas D."/>
            <person name="Held B.W."/>
            <person name="Levasseur A."/>
            <person name="Lombard V."/>
            <person name="Morin E."/>
            <person name="Otillar R."/>
            <person name="Lindquist E.A."/>
            <person name="Sun H."/>
            <person name="LaButti K.M."/>
            <person name="Schmutz J."/>
            <person name="Jabbour D."/>
            <person name="Luo H."/>
            <person name="Baker S.E."/>
            <person name="Pisabarro A.G."/>
            <person name="Walton J.D."/>
            <person name="Blanchette R.A."/>
            <person name="Henrissat B."/>
            <person name="Martin F."/>
            <person name="Cullen D."/>
            <person name="Hibbett D.S."/>
            <person name="Grigoriev I.V."/>
        </authorList>
    </citation>
    <scope>NUCLEOTIDE SEQUENCE [LARGE SCALE GENOMIC DNA]</scope>
    <source>
        <strain evidence="10">CBS 339.88</strain>
    </source>
</reference>
<feature type="region of interest" description="Disordered" evidence="7">
    <location>
        <begin position="263"/>
        <end position="295"/>
    </location>
</feature>
<dbReference type="Gene3D" id="2.10.110.10">
    <property type="entry name" value="Cysteine Rich Protein"/>
    <property type="match status" value="3"/>
</dbReference>
<comment type="subcellular location">
    <subcellularLocation>
        <location evidence="1">Nucleus</location>
    </subcellularLocation>
</comment>
<dbReference type="GO" id="GO:0030695">
    <property type="term" value="F:GTPase regulator activity"/>
    <property type="evidence" value="ECO:0007669"/>
    <property type="project" value="UniProtKB-ARBA"/>
</dbReference>
<feature type="domain" description="LIM zinc-binding" evidence="8">
    <location>
        <begin position="463"/>
        <end position="539"/>
    </location>
</feature>